<dbReference type="SMART" id="SM00842">
    <property type="entry name" value="FtsA"/>
    <property type="match status" value="1"/>
</dbReference>
<sequence length="363" mass="40829">MVTNLVSVKDEIHKIISEAAKESQTDIKSVNLNLPAIESSSIFSESEINVSSKMISDLHLKKAVNQSDILETVANYDVIQKFISSYELDNKFFSNNPIGTFGDNLKINFYKFAVKKNYINTLSSLFKNLNIHIENYVPTPLSSSLATLNSDDKLLGAICIDLGASSTSIALFENEKLIFMDAINVGGKNITNDIARGVSTNIESAERLKTLYGSVISSPSDEYELIEIPMSNEPSKFKQINRSTINSIIKPRAEETLELIWQKLKEYNFHRKQIKNLILTGGGAILEGIAEYAQVIFDSNVRIGMPLSIKGLDKKFINPQFSQTIGTILFNKSDYEIEFLRSEEKYKKNTVLSRFSSWLDQYI</sequence>
<evidence type="ECO:0000256" key="3">
    <source>
        <dbReference type="ARBA" id="ARBA00023136"/>
    </source>
</evidence>
<keyword evidence="2" id="KW-0132">Cell division</keyword>
<dbReference type="EMBL" id="UINC01012160">
    <property type="protein sequence ID" value="SVA53253.1"/>
    <property type="molecule type" value="Genomic_DNA"/>
</dbReference>
<dbReference type="InterPro" id="IPR050696">
    <property type="entry name" value="FtsA/MreB"/>
</dbReference>
<reference evidence="6" key="1">
    <citation type="submission" date="2018-05" db="EMBL/GenBank/DDBJ databases">
        <authorList>
            <person name="Lanie J.A."/>
            <person name="Ng W.-L."/>
            <person name="Kazmierczak K.M."/>
            <person name="Andrzejewski T.M."/>
            <person name="Davidsen T.M."/>
            <person name="Wayne K.J."/>
            <person name="Tettelin H."/>
            <person name="Glass J.I."/>
            <person name="Rusch D."/>
            <person name="Podicherti R."/>
            <person name="Tsui H.-C.T."/>
            <person name="Winkler M.E."/>
        </authorList>
    </citation>
    <scope>NUCLEOTIDE SEQUENCE</scope>
</reference>
<dbReference type="InterPro" id="IPR003494">
    <property type="entry name" value="SHS2_FtsA"/>
</dbReference>
<accession>A0A381WMZ4</accession>
<dbReference type="PIRSF" id="PIRSF003101">
    <property type="entry name" value="FtsA"/>
    <property type="match status" value="1"/>
</dbReference>
<dbReference type="NCBIfam" id="TIGR01174">
    <property type="entry name" value="ftsA"/>
    <property type="match status" value="1"/>
</dbReference>
<protein>
    <recommendedName>
        <fullName evidence="5">SHS2 domain-containing protein</fullName>
    </recommendedName>
</protein>
<dbReference type="GO" id="GO:0051301">
    <property type="term" value="P:cell division"/>
    <property type="evidence" value="ECO:0007669"/>
    <property type="project" value="UniProtKB-KW"/>
</dbReference>
<evidence type="ECO:0000256" key="1">
    <source>
        <dbReference type="ARBA" id="ARBA00022475"/>
    </source>
</evidence>
<keyword evidence="4" id="KW-0131">Cell cycle</keyword>
<proteinExistence type="predicted"/>
<organism evidence="6">
    <name type="scientific">marine metagenome</name>
    <dbReference type="NCBI Taxonomy" id="408172"/>
    <lineage>
        <taxon>unclassified sequences</taxon>
        <taxon>metagenomes</taxon>
        <taxon>ecological metagenomes</taxon>
    </lineage>
</organism>
<evidence type="ECO:0000256" key="2">
    <source>
        <dbReference type="ARBA" id="ARBA00022618"/>
    </source>
</evidence>
<evidence type="ECO:0000256" key="4">
    <source>
        <dbReference type="ARBA" id="ARBA00023306"/>
    </source>
</evidence>
<dbReference type="InterPro" id="IPR043129">
    <property type="entry name" value="ATPase_NBD"/>
</dbReference>
<evidence type="ECO:0000259" key="5">
    <source>
        <dbReference type="SMART" id="SM00842"/>
    </source>
</evidence>
<dbReference type="Pfam" id="PF14450">
    <property type="entry name" value="FtsA"/>
    <property type="match status" value="1"/>
</dbReference>
<dbReference type="PANTHER" id="PTHR32432:SF4">
    <property type="entry name" value="CELL DIVISION PROTEIN FTSA"/>
    <property type="match status" value="1"/>
</dbReference>
<dbReference type="AlphaFoldDB" id="A0A381WMZ4"/>
<dbReference type="PANTHER" id="PTHR32432">
    <property type="entry name" value="CELL DIVISION PROTEIN FTSA-RELATED"/>
    <property type="match status" value="1"/>
</dbReference>
<dbReference type="GO" id="GO:0032153">
    <property type="term" value="C:cell division site"/>
    <property type="evidence" value="ECO:0007669"/>
    <property type="project" value="TreeGrafter"/>
</dbReference>
<dbReference type="Gene3D" id="3.30.420.40">
    <property type="match status" value="1"/>
</dbReference>
<dbReference type="SUPFAM" id="SSF53067">
    <property type="entry name" value="Actin-like ATPase domain"/>
    <property type="match status" value="2"/>
</dbReference>
<keyword evidence="3" id="KW-0472">Membrane</keyword>
<gene>
    <name evidence="6" type="ORF">METZ01_LOCUS106107</name>
</gene>
<name>A0A381WMZ4_9ZZZZ</name>
<dbReference type="GO" id="GO:0009898">
    <property type="term" value="C:cytoplasmic side of plasma membrane"/>
    <property type="evidence" value="ECO:0007669"/>
    <property type="project" value="TreeGrafter"/>
</dbReference>
<dbReference type="InterPro" id="IPR020823">
    <property type="entry name" value="Cell_div_FtsA"/>
</dbReference>
<keyword evidence="1" id="KW-1003">Cell membrane</keyword>
<evidence type="ECO:0000313" key="6">
    <source>
        <dbReference type="EMBL" id="SVA53253.1"/>
    </source>
</evidence>
<feature type="domain" description="SHS2" evidence="5">
    <location>
        <begin position="1"/>
        <end position="147"/>
    </location>
</feature>